<dbReference type="InterPro" id="IPR004302">
    <property type="entry name" value="Cellulose/chitin-bd_N"/>
</dbReference>
<keyword evidence="7" id="KW-1185">Reference proteome</keyword>
<evidence type="ECO:0000256" key="1">
    <source>
        <dbReference type="ARBA" id="ARBA00022729"/>
    </source>
</evidence>
<dbReference type="InterPro" id="IPR051024">
    <property type="entry name" value="GlcNAc_Chitin_IntDeg"/>
</dbReference>
<feature type="compositionally biased region" description="Low complexity" evidence="2">
    <location>
        <begin position="259"/>
        <end position="275"/>
    </location>
</feature>
<evidence type="ECO:0000256" key="4">
    <source>
        <dbReference type="SAM" id="SignalP"/>
    </source>
</evidence>
<protein>
    <submittedName>
        <fullName evidence="6">Chitin-binding protein</fullName>
    </submittedName>
</protein>
<evidence type="ECO:0000259" key="5">
    <source>
        <dbReference type="Pfam" id="PF03067"/>
    </source>
</evidence>
<dbReference type="Pfam" id="PF03067">
    <property type="entry name" value="LPMO_10"/>
    <property type="match status" value="1"/>
</dbReference>
<dbReference type="OrthoDB" id="5179374at2"/>
<dbReference type="Gene3D" id="2.70.50.50">
    <property type="entry name" value="chitin-binding protein cbp21"/>
    <property type="match status" value="1"/>
</dbReference>
<keyword evidence="3" id="KW-0472">Membrane</keyword>
<accession>A0A1V4AFI2</accession>
<keyword evidence="3" id="KW-1133">Transmembrane helix</keyword>
<gene>
    <name evidence="6" type="ORF">B1H18_04870</name>
</gene>
<evidence type="ECO:0000256" key="2">
    <source>
        <dbReference type="SAM" id="MobiDB-lite"/>
    </source>
</evidence>
<feature type="region of interest" description="Disordered" evidence="2">
    <location>
        <begin position="237"/>
        <end position="310"/>
    </location>
</feature>
<dbReference type="CDD" id="cd21177">
    <property type="entry name" value="LPMO_AA10"/>
    <property type="match status" value="1"/>
</dbReference>
<name>A0A1V4AFI2_9ACTN</name>
<dbReference type="PANTHER" id="PTHR34823">
    <property type="entry name" value="GLCNAC-BINDING PROTEIN A"/>
    <property type="match status" value="1"/>
</dbReference>
<keyword evidence="1 4" id="KW-0732">Signal</keyword>
<evidence type="ECO:0000313" key="6">
    <source>
        <dbReference type="EMBL" id="OON82351.1"/>
    </source>
</evidence>
<dbReference type="PANTHER" id="PTHR34823:SF1">
    <property type="entry name" value="CHITIN-BINDING TYPE-4 DOMAIN-CONTAINING PROTEIN"/>
    <property type="match status" value="1"/>
</dbReference>
<organism evidence="6 7">
    <name type="scientific">Streptomyces tsukubensis</name>
    <dbReference type="NCBI Taxonomy" id="83656"/>
    <lineage>
        <taxon>Bacteria</taxon>
        <taxon>Bacillati</taxon>
        <taxon>Actinomycetota</taxon>
        <taxon>Actinomycetes</taxon>
        <taxon>Kitasatosporales</taxon>
        <taxon>Streptomycetaceae</taxon>
        <taxon>Streptomyces</taxon>
    </lineage>
</organism>
<dbReference type="STRING" id="83656.B1H18_04870"/>
<evidence type="ECO:0000313" key="7">
    <source>
        <dbReference type="Proteomes" id="UP000190539"/>
    </source>
</evidence>
<dbReference type="AlphaFoldDB" id="A0A1V4AFI2"/>
<dbReference type="Proteomes" id="UP000190539">
    <property type="component" value="Unassembled WGS sequence"/>
</dbReference>
<reference evidence="6 7" key="1">
    <citation type="submission" date="2017-02" db="EMBL/GenBank/DDBJ databases">
        <title>Draft Genome Sequence of Streptomyces tsukubaensis F601, a Producer of the immunosuppressant tacrolimus FK506.</title>
        <authorList>
            <person name="Zong G."/>
            <person name="Zhong C."/>
            <person name="Fu J."/>
            <person name="Qin R."/>
            <person name="Cao G."/>
        </authorList>
    </citation>
    <scope>NUCLEOTIDE SEQUENCE [LARGE SCALE GENOMIC DNA]</scope>
    <source>
        <strain evidence="6 7">F601</strain>
    </source>
</reference>
<feature type="compositionally biased region" description="Basic and acidic residues" evidence="2">
    <location>
        <begin position="240"/>
        <end position="253"/>
    </location>
</feature>
<dbReference type="InterPro" id="IPR014756">
    <property type="entry name" value="Ig_E-set"/>
</dbReference>
<dbReference type="EMBL" id="MVFC01000002">
    <property type="protein sequence ID" value="OON82351.1"/>
    <property type="molecule type" value="Genomic_DNA"/>
</dbReference>
<comment type="caution">
    <text evidence="6">The sequence shown here is derived from an EMBL/GenBank/DDBJ whole genome shotgun (WGS) entry which is preliminary data.</text>
</comment>
<feature type="chain" id="PRO_5012053378" evidence="4">
    <location>
        <begin position="35"/>
        <end position="350"/>
    </location>
</feature>
<feature type="domain" description="Chitin-binding type-4" evidence="5">
    <location>
        <begin position="35"/>
        <end position="211"/>
    </location>
</feature>
<feature type="transmembrane region" description="Helical" evidence="3">
    <location>
        <begin position="318"/>
        <end position="339"/>
    </location>
</feature>
<dbReference type="RefSeq" id="WP_077965081.1">
    <property type="nucleotide sequence ID" value="NZ_CP045178.1"/>
</dbReference>
<evidence type="ECO:0000256" key="3">
    <source>
        <dbReference type="SAM" id="Phobius"/>
    </source>
</evidence>
<proteinExistence type="predicted"/>
<keyword evidence="3" id="KW-0812">Transmembrane</keyword>
<dbReference type="SUPFAM" id="SSF81296">
    <property type="entry name" value="E set domains"/>
    <property type="match status" value="1"/>
</dbReference>
<sequence>MTARPRTARRIAGSAVAGLVPLALVTLAASPASAHGSLADPVSRVSACYAEGPESPTSAACEAAVAAGGSQALYDWNAVNIADAAGNHRGLVPDGKLCGAGNSKYRGLDLPRADWPASELSAGRHTFRFKATAPHKGAFELYMTKQGYDPAKPLNWSDLEAKPFVKVTDPTLTDGEYVFDGIVPRRTGRQLIYTVWQRSDSPEAFYACSDVVFGKDTTGAGPAASAPSDKEIAAGTAHSTVEHGGHGDADAGTRAKAQGGSASDAVDSTDSDAGTPSGAAGSAEHTAGANHPEVKGAAESPAAGRERLAETGGDSTTAYLVMAGAGAVAIGGCVLITSARRRAGTGTRGR</sequence>
<feature type="signal peptide" evidence="4">
    <location>
        <begin position="1"/>
        <end position="34"/>
    </location>
</feature>